<evidence type="ECO:0000256" key="2">
    <source>
        <dbReference type="ARBA" id="ARBA00023125"/>
    </source>
</evidence>
<dbReference type="EMBL" id="JABBPK010000001">
    <property type="protein sequence ID" value="NMO75807.1"/>
    <property type="molecule type" value="Genomic_DNA"/>
</dbReference>
<dbReference type="PROSITE" id="PS50977">
    <property type="entry name" value="HTH_TETR_2"/>
    <property type="match status" value="1"/>
</dbReference>
<evidence type="ECO:0000313" key="6">
    <source>
        <dbReference type="Proteomes" id="UP000588491"/>
    </source>
</evidence>
<name>A0A7Y0K4T8_9BACI</name>
<dbReference type="InterPro" id="IPR050624">
    <property type="entry name" value="HTH-type_Tx_Regulator"/>
</dbReference>
<evidence type="ECO:0000256" key="1">
    <source>
        <dbReference type="ARBA" id="ARBA00022491"/>
    </source>
</evidence>
<dbReference type="Proteomes" id="UP000588491">
    <property type="component" value="Unassembled WGS sequence"/>
</dbReference>
<comment type="caution">
    <text evidence="5">The sequence shown here is derived from an EMBL/GenBank/DDBJ whole genome shotgun (WGS) entry which is preliminary data.</text>
</comment>
<evidence type="ECO:0000313" key="5">
    <source>
        <dbReference type="EMBL" id="NMO75807.1"/>
    </source>
</evidence>
<keyword evidence="2 3" id="KW-0238">DNA-binding</keyword>
<dbReference type="Gene3D" id="1.10.357.10">
    <property type="entry name" value="Tetracycline Repressor, domain 2"/>
    <property type="match status" value="1"/>
</dbReference>
<organism evidence="5 6">
    <name type="scientific">Niallia alba</name>
    <dbReference type="NCBI Taxonomy" id="2729105"/>
    <lineage>
        <taxon>Bacteria</taxon>
        <taxon>Bacillati</taxon>
        <taxon>Bacillota</taxon>
        <taxon>Bacilli</taxon>
        <taxon>Bacillales</taxon>
        <taxon>Bacillaceae</taxon>
        <taxon>Niallia</taxon>
    </lineage>
</organism>
<proteinExistence type="predicted"/>
<feature type="DNA-binding region" description="H-T-H motif" evidence="3">
    <location>
        <begin position="36"/>
        <end position="55"/>
    </location>
</feature>
<accession>A0A7Y0K4T8</accession>
<dbReference type="AlphaFoldDB" id="A0A7Y0K4T8"/>
<dbReference type="Pfam" id="PF00440">
    <property type="entry name" value="TetR_N"/>
    <property type="match status" value="1"/>
</dbReference>
<reference evidence="5 6" key="1">
    <citation type="submission" date="2020-04" db="EMBL/GenBank/DDBJ databases">
        <title>Bacillus sp. UniB3 isolated from commercial digestive syrup.</title>
        <authorList>
            <person name="Thorat V."/>
            <person name="Kirdat K."/>
            <person name="Tiwarekar B."/>
            <person name="Yadav A."/>
        </authorList>
    </citation>
    <scope>NUCLEOTIDE SEQUENCE [LARGE SCALE GENOMIC DNA]</scope>
    <source>
        <strain evidence="5 6">UniB3</strain>
    </source>
</reference>
<dbReference type="RefSeq" id="WP_169187694.1">
    <property type="nucleotide sequence ID" value="NZ_JABBPK010000001.1"/>
</dbReference>
<feature type="domain" description="HTH tetR-type" evidence="4">
    <location>
        <begin position="13"/>
        <end position="73"/>
    </location>
</feature>
<evidence type="ECO:0000256" key="3">
    <source>
        <dbReference type="PROSITE-ProRule" id="PRU00335"/>
    </source>
</evidence>
<keyword evidence="1" id="KW-0678">Repressor</keyword>
<evidence type="ECO:0000259" key="4">
    <source>
        <dbReference type="PROSITE" id="PS50977"/>
    </source>
</evidence>
<dbReference type="InterPro" id="IPR001647">
    <property type="entry name" value="HTH_TetR"/>
</dbReference>
<keyword evidence="6" id="KW-1185">Reference proteome</keyword>
<dbReference type="GO" id="GO:0003677">
    <property type="term" value="F:DNA binding"/>
    <property type="evidence" value="ECO:0007669"/>
    <property type="project" value="UniProtKB-UniRule"/>
</dbReference>
<dbReference type="InterPro" id="IPR009057">
    <property type="entry name" value="Homeodomain-like_sf"/>
</dbReference>
<dbReference type="PANTHER" id="PTHR43479:SF7">
    <property type="entry name" value="TETR-FAMILY TRANSCRIPTIONAL REGULATOR"/>
    <property type="match status" value="1"/>
</dbReference>
<gene>
    <name evidence="5" type="ORF">HHU08_01980</name>
</gene>
<protein>
    <submittedName>
        <fullName evidence="5">TetR/AcrR family transcriptional regulator</fullName>
    </submittedName>
</protein>
<sequence>MKTNETNSDRRVKKSKKALKNALITLMDQKDFKDITITNIVEHADVNRGTFYRHYQYKEDLLEDLTNDVLSDLIWAYRFPYVHLETFDISYINS</sequence>
<dbReference type="PANTHER" id="PTHR43479">
    <property type="entry name" value="ACREF/ENVCD OPERON REPRESSOR-RELATED"/>
    <property type="match status" value="1"/>
</dbReference>
<dbReference type="SUPFAM" id="SSF46689">
    <property type="entry name" value="Homeodomain-like"/>
    <property type="match status" value="1"/>
</dbReference>